<accession>A0A1H0DFC3</accession>
<dbReference type="AlphaFoldDB" id="A0A1H0DFC3"/>
<dbReference type="EMBL" id="LT629705">
    <property type="protein sequence ID" value="SDN68875.1"/>
    <property type="molecule type" value="Genomic_DNA"/>
</dbReference>
<sequence length="80" mass="8918">MTKGSGRSDCYRVGVTYGHMECLRKGRVRNSCDASSPIQCDLTSLRRAFCMKSIVLERSAAPLPLRYGDSSQNRRAVFLS</sequence>
<evidence type="ECO:0000313" key="1">
    <source>
        <dbReference type="EMBL" id="SDN68875.1"/>
    </source>
</evidence>
<evidence type="ECO:0000313" key="2">
    <source>
        <dbReference type="Proteomes" id="UP000198827"/>
    </source>
</evidence>
<name>A0A1H0DFC3_9PSED</name>
<proteinExistence type="predicted"/>
<reference evidence="1 2" key="1">
    <citation type="submission" date="2016-10" db="EMBL/GenBank/DDBJ databases">
        <authorList>
            <person name="de Groot N.N."/>
        </authorList>
    </citation>
    <scope>NUCLEOTIDE SEQUENCE [LARGE SCALE GENOMIC DNA]</scope>
    <source>
        <strain evidence="1 2">CECT 7543</strain>
    </source>
</reference>
<protein>
    <submittedName>
        <fullName evidence="1">Uncharacterized protein</fullName>
    </submittedName>
</protein>
<organism evidence="1 2">
    <name type="scientific">Pseudomonas arsenicoxydans</name>
    <dbReference type="NCBI Taxonomy" id="702115"/>
    <lineage>
        <taxon>Bacteria</taxon>
        <taxon>Pseudomonadati</taxon>
        <taxon>Pseudomonadota</taxon>
        <taxon>Gammaproteobacteria</taxon>
        <taxon>Pseudomonadales</taxon>
        <taxon>Pseudomonadaceae</taxon>
        <taxon>Pseudomonas</taxon>
    </lineage>
</organism>
<gene>
    <name evidence="1" type="ORF">SAMN04489798_0925</name>
</gene>
<dbReference type="Proteomes" id="UP000198827">
    <property type="component" value="Chromosome I"/>
</dbReference>